<keyword evidence="2" id="KW-0808">Transferase</keyword>
<dbReference type="InterPro" id="IPR016181">
    <property type="entry name" value="Acyl_CoA_acyltransferase"/>
</dbReference>
<dbReference type="PROSITE" id="PS51186">
    <property type="entry name" value="GNAT"/>
    <property type="match status" value="1"/>
</dbReference>
<sequence length="198" mass="22344">MSPVDSWSGRRVRLRGIEPDDWQAFKEFDAHSADMRSGDMLHPPRSDEGYRRWALDEATRPPDGDEFRLAIATARDGVLVGTVNTVDADPRAGRFGYGVAIGHRHQRRGYAREAIGLLLAFMFGERRYHKCEVGIYAFNEPSLRLHRSLGFTEEGRLRDHEYLAGAHHDLVLLGLTADEFAERRPFPALPDVSGGSER</sequence>
<keyword evidence="3" id="KW-1185">Reference proteome</keyword>
<accession>A0A7K1KUL8</accession>
<dbReference type="Proteomes" id="UP000432015">
    <property type="component" value="Unassembled WGS sequence"/>
</dbReference>
<organism evidence="2 3">
    <name type="scientific">Actinomadura litoris</name>
    <dbReference type="NCBI Taxonomy" id="2678616"/>
    <lineage>
        <taxon>Bacteria</taxon>
        <taxon>Bacillati</taxon>
        <taxon>Actinomycetota</taxon>
        <taxon>Actinomycetes</taxon>
        <taxon>Streptosporangiales</taxon>
        <taxon>Thermomonosporaceae</taxon>
        <taxon>Actinomadura</taxon>
    </lineage>
</organism>
<dbReference type="PANTHER" id="PTHR43441:SF11">
    <property type="entry name" value="RIBOSOMAL-PROTEIN-SERINE ACETYLTRANSFERASE"/>
    <property type="match status" value="1"/>
</dbReference>
<dbReference type="Pfam" id="PF13302">
    <property type="entry name" value="Acetyltransf_3"/>
    <property type="match status" value="1"/>
</dbReference>
<evidence type="ECO:0000313" key="2">
    <source>
        <dbReference type="EMBL" id="MUN35747.1"/>
    </source>
</evidence>
<dbReference type="PANTHER" id="PTHR43441">
    <property type="entry name" value="RIBOSOMAL-PROTEIN-SERINE ACETYLTRANSFERASE"/>
    <property type="match status" value="1"/>
</dbReference>
<reference evidence="2 3" key="1">
    <citation type="submission" date="2019-11" db="EMBL/GenBank/DDBJ databases">
        <authorList>
            <person name="Cao P."/>
        </authorList>
    </citation>
    <scope>NUCLEOTIDE SEQUENCE [LARGE SCALE GENOMIC DNA]</scope>
    <source>
        <strain evidence="2 3">NEAU-AAG5</strain>
    </source>
</reference>
<dbReference type="GO" id="GO:1990189">
    <property type="term" value="F:protein N-terminal-serine acetyltransferase activity"/>
    <property type="evidence" value="ECO:0007669"/>
    <property type="project" value="TreeGrafter"/>
</dbReference>
<dbReference type="InterPro" id="IPR000182">
    <property type="entry name" value="GNAT_dom"/>
</dbReference>
<dbReference type="Gene3D" id="3.40.630.30">
    <property type="match status" value="1"/>
</dbReference>
<name>A0A7K1KUL8_9ACTN</name>
<dbReference type="InterPro" id="IPR051908">
    <property type="entry name" value="Ribosomal_N-acetyltransferase"/>
</dbReference>
<proteinExistence type="predicted"/>
<feature type="domain" description="N-acetyltransferase" evidence="1">
    <location>
        <begin position="12"/>
        <end position="178"/>
    </location>
</feature>
<protein>
    <submittedName>
        <fullName evidence="2">GNAT family N-acetyltransferase</fullName>
    </submittedName>
</protein>
<gene>
    <name evidence="2" type="ORF">GNZ18_03925</name>
</gene>
<dbReference type="GO" id="GO:0005737">
    <property type="term" value="C:cytoplasm"/>
    <property type="evidence" value="ECO:0007669"/>
    <property type="project" value="TreeGrafter"/>
</dbReference>
<dbReference type="SUPFAM" id="SSF55729">
    <property type="entry name" value="Acyl-CoA N-acyltransferases (Nat)"/>
    <property type="match status" value="1"/>
</dbReference>
<dbReference type="AlphaFoldDB" id="A0A7K1KUL8"/>
<dbReference type="EMBL" id="WOFH01000001">
    <property type="protein sequence ID" value="MUN35747.1"/>
    <property type="molecule type" value="Genomic_DNA"/>
</dbReference>
<evidence type="ECO:0000313" key="3">
    <source>
        <dbReference type="Proteomes" id="UP000432015"/>
    </source>
</evidence>
<comment type="caution">
    <text evidence="2">The sequence shown here is derived from an EMBL/GenBank/DDBJ whole genome shotgun (WGS) entry which is preliminary data.</text>
</comment>
<evidence type="ECO:0000259" key="1">
    <source>
        <dbReference type="PROSITE" id="PS51186"/>
    </source>
</evidence>
<dbReference type="GO" id="GO:0008999">
    <property type="term" value="F:protein-N-terminal-alanine acetyltransferase activity"/>
    <property type="evidence" value="ECO:0007669"/>
    <property type="project" value="TreeGrafter"/>
</dbReference>